<sequence length="621" mass="70356">MVDFFGFSGLPLAGLSMVGSTLVSTGSVLIIVIVLILCIYRQGFPQPLPGIPYNTAALHKFMGDYPEIKEYIQNGKGYRVWLGSLSRRHNSPLTQVFLAPFARPCVVLSDYRESFDILTRRTKEFDRSGKTAATVRGIVPNSLITMTSSDPRFKGNKELTKDLMTPSFLTEVSAPSAYAKTMDLISLWRLKARLSNDLPFEAYRDLDNAALDIILAVTFGKPRSQDDILLRQLQEIRSGADEGLSFISKNTANFVEFPRVPLPEKFKHVLAVKETMRIGFSSPFPYPHIWLLKTFTRLGRSFARKDQMIRDEISRSALRLLSHQTNSTKLESQDTRCAMDSMVLREISLAKREGRKPDIYCPRLRDELFLYILGGHDTTATTLAWTVKSLADVPQAQLTLRCHLQALFAEAVVSKRQPTTMEILTTPAPYLDAFLEEAMRHTRTISLLLREAMEDTEILGHPIPKGTTLIMNTRSLSFVEPAMQIPEHIRSQSSQAAKDKIVVWNEDDMASFQPLRWLRRTKTSINHATSSQEGLPEDFKFSDYEFDPHAGPSMTLGAGPRSCAGRRLAYMELRIVLALLVWNFVFEPCPPELSSYQATEYFTTVPEQCYVRLREVNEMWD</sequence>
<keyword evidence="9" id="KW-1185">Reference proteome</keyword>
<dbReference type="Pfam" id="PF00067">
    <property type="entry name" value="p450"/>
    <property type="match status" value="2"/>
</dbReference>
<dbReference type="AlphaFoldDB" id="A0A9W8TLE6"/>
<reference evidence="8" key="1">
    <citation type="submission" date="2022-07" db="EMBL/GenBank/DDBJ databases">
        <title>Genome Sequence of Xylaria arbuscula.</title>
        <authorList>
            <person name="Buettner E."/>
        </authorList>
    </citation>
    <scope>NUCLEOTIDE SEQUENCE</scope>
    <source>
        <strain evidence="8">VT107</strain>
    </source>
</reference>
<dbReference type="PRINTS" id="PR00463">
    <property type="entry name" value="EP450I"/>
</dbReference>
<name>A0A9W8TLE6_9PEZI</name>
<keyword evidence="3 6" id="KW-0349">Heme</keyword>
<dbReference type="PANTHER" id="PTHR24305">
    <property type="entry name" value="CYTOCHROME P450"/>
    <property type="match status" value="1"/>
</dbReference>
<feature type="binding site" description="axial binding residue" evidence="6">
    <location>
        <position position="563"/>
    </location>
    <ligand>
        <name>heme</name>
        <dbReference type="ChEBI" id="CHEBI:30413"/>
    </ligand>
    <ligandPart>
        <name>Fe</name>
        <dbReference type="ChEBI" id="CHEBI:18248"/>
    </ligandPart>
</feature>
<dbReference type="PANTHER" id="PTHR24305:SF232">
    <property type="entry name" value="P450, PUTATIVE (EUROFUNG)-RELATED"/>
    <property type="match status" value="1"/>
</dbReference>
<dbReference type="VEuPathDB" id="FungiDB:F4678DRAFT_427979"/>
<keyword evidence="7" id="KW-1133">Transmembrane helix</keyword>
<dbReference type="SUPFAM" id="SSF48264">
    <property type="entry name" value="Cytochrome P450"/>
    <property type="match status" value="1"/>
</dbReference>
<evidence type="ECO:0000256" key="5">
    <source>
        <dbReference type="ARBA" id="ARBA00023004"/>
    </source>
</evidence>
<dbReference type="GO" id="GO:0016705">
    <property type="term" value="F:oxidoreductase activity, acting on paired donors, with incorporation or reduction of molecular oxygen"/>
    <property type="evidence" value="ECO:0007669"/>
    <property type="project" value="InterPro"/>
</dbReference>
<evidence type="ECO:0000256" key="7">
    <source>
        <dbReference type="SAM" id="Phobius"/>
    </source>
</evidence>
<evidence type="ECO:0000313" key="9">
    <source>
        <dbReference type="Proteomes" id="UP001148614"/>
    </source>
</evidence>
<dbReference type="GO" id="GO:0020037">
    <property type="term" value="F:heme binding"/>
    <property type="evidence" value="ECO:0007669"/>
    <property type="project" value="InterPro"/>
</dbReference>
<keyword evidence="5 6" id="KW-0408">Iron</keyword>
<evidence type="ECO:0000256" key="1">
    <source>
        <dbReference type="ARBA" id="ARBA00001971"/>
    </source>
</evidence>
<keyword evidence="4 6" id="KW-0479">Metal-binding</keyword>
<dbReference type="PRINTS" id="PR00385">
    <property type="entry name" value="P450"/>
</dbReference>
<keyword evidence="7" id="KW-0472">Membrane</keyword>
<dbReference type="InterPro" id="IPR002401">
    <property type="entry name" value="Cyt_P450_E_grp-I"/>
</dbReference>
<organism evidence="8 9">
    <name type="scientific">Xylaria arbuscula</name>
    <dbReference type="NCBI Taxonomy" id="114810"/>
    <lineage>
        <taxon>Eukaryota</taxon>
        <taxon>Fungi</taxon>
        <taxon>Dikarya</taxon>
        <taxon>Ascomycota</taxon>
        <taxon>Pezizomycotina</taxon>
        <taxon>Sordariomycetes</taxon>
        <taxon>Xylariomycetidae</taxon>
        <taxon>Xylariales</taxon>
        <taxon>Xylariaceae</taxon>
        <taxon>Xylaria</taxon>
    </lineage>
</organism>
<comment type="similarity">
    <text evidence="2">Belongs to the cytochrome P450 family.</text>
</comment>
<dbReference type="EMBL" id="JANPWZ010000828">
    <property type="protein sequence ID" value="KAJ3571632.1"/>
    <property type="molecule type" value="Genomic_DNA"/>
</dbReference>
<feature type="transmembrane region" description="Helical" evidence="7">
    <location>
        <begin position="12"/>
        <end position="40"/>
    </location>
</feature>
<comment type="caution">
    <text evidence="8">The sequence shown here is derived from an EMBL/GenBank/DDBJ whole genome shotgun (WGS) entry which is preliminary data.</text>
</comment>
<evidence type="ECO:0000256" key="4">
    <source>
        <dbReference type="ARBA" id="ARBA00022723"/>
    </source>
</evidence>
<dbReference type="InterPro" id="IPR050121">
    <property type="entry name" value="Cytochrome_P450_monoxygenase"/>
</dbReference>
<comment type="cofactor">
    <cofactor evidence="1 6">
        <name>heme</name>
        <dbReference type="ChEBI" id="CHEBI:30413"/>
    </cofactor>
</comment>
<protein>
    <recommendedName>
        <fullName evidence="10">Cytochrome P450</fullName>
    </recommendedName>
</protein>
<dbReference type="InterPro" id="IPR036396">
    <property type="entry name" value="Cyt_P450_sf"/>
</dbReference>
<evidence type="ECO:0000256" key="6">
    <source>
        <dbReference type="PIRSR" id="PIRSR602401-1"/>
    </source>
</evidence>
<evidence type="ECO:0000256" key="3">
    <source>
        <dbReference type="ARBA" id="ARBA00022617"/>
    </source>
</evidence>
<evidence type="ECO:0008006" key="10">
    <source>
        <dbReference type="Google" id="ProtNLM"/>
    </source>
</evidence>
<accession>A0A9W8TLE6</accession>
<dbReference type="InterPro" id="IPR001128">
    <property type="entry name" value="Cyt_P450"/>
</dbReference>
<proteinExistence type="inferred from homology"/>
<gene>
    <name evidence="8" type="ORF">NPX13_g5311</name>
</gene>
<keyword evidence="7" id="KW-0812">Transmembrane</keyword>
<dbReference type="GO" id="GO:0004497">
    <property type="term" value="F:monooxygenase activity"/>
    <property type="evidence" value="ECO:0007669"/>
    <property type="project" value="InterPro"/>
</dbReference>
<dbReference type="Gene3D" id="1.10.630.10">
    <property type="entry name" value="Cytochrome P450"/>
    <property type="match status" value="1"/>
</dbReference>
<evidence type="ECO:0000313" key="8">
    <source>
        <dbReference type="EMBL" id="KAJ3571632.1"/>
    </source>
</evidence>
<dbReference type="GO" id="GO:0005506">
    <property type="term" value="F:iron ion binding"/>
    <property type="evidence" value="ECO:0007669"/>
    <property type="project" value="InterPro"/>
</dbReference>
<dbReference type="Proteomes" id="UP001148614">
    <property type="component" value="Unassembled WGS sequence"/>
</dbReference>
<evidence type="ECO:0000256" key="2">
    <source>
        <dbReference type="ARBA" id="ARBA00010617"/>
    </source>
</evidence>